<feature type="region of interest" description="Disordered" evidence="1">
    <location>
        <begin position="35"/>
        <end position="139"/>
    </location>
</feature>
<evidence type="ECO:0000313" key="2">
    <source>
        <dbReference type="EMBL" id="KAJ1130075.1"/>
    </source>
</evidence>
<keyword evidence="3" id="KW-1185">Reference proteome</keyword>
<dbReference type="EMBL" id="JANPWB010000011">
    <property type="protein sequence ID" value="KAJ1130075.1"/>
    <property type="molecule type" value="Genomic_DNA"/>
</dbReference>
<dbReference type="AlphaFoldDB" id="A0AAV7PSW8"/>
<proteinExistence type="predicted"/>
<accession>A0AAV7PSW8</accession>
<protein>
    <submittedName>
        <fullName evidence="2">Uncharacterized protein</fullName>
    </submittedName>
</protein>
<organism evidence="2 3">
    <name type="scientific">Pleurodeles waltl</name>
    <name type="common">Iberian ribbed newt</name>
    <dbReference type="NCBI Taxonomy" id="8319"/>
    <lineage>
        <taxon>Eukaryota</taxon>
        <taxon>Metazoa</taxon>
        <taxon>Chordata</taxon>
        <taxon>Craniata</taxon>
        <taxon>Vertebrata</taxon>
        <taxon>Euteleostomi</taxon>
        <taxon>Amphibia</taxon>
        <taxon>Batrachia</taxon>
        <taxon>Caudata</taxon>
        <taxon>Salamandroidea</taxon>
        <taxon>Salamandridae</taxon>
        <taxon>Pleurodelinae</taxon>
        <taxon>Pleurodeles</taxon>
    </lineage>
</organism>
<gene>
    <name evidence="2" type="ORF">NDU88_008431</name>
</gene>
<dbReference type="Proteomes" id="UP001066276">
    <property type="component" value="Chromosome 7"/>
</dbReference>
<sequence>MSLTALPFIVSLRPLLQKPQTGPRSLHLRTPLFRSSFGRGLPPPAKGTSSVTPTAAFSHRCQAGTARPHALRKGREDVPTPEYCFQSQGRPLFPPALLRHDVPRRTHPGKRQARALPASFLQPGALRKRKEGEGAQRDG</sequence>
<evidence type="ECO:0000256" key="1">
    <source>
        <dbReference type="SAM" id="MobiDB-lite"/>
    </source>
</evidence>
<comment type="caution">
    <text evidence="2">The sequence shown here is derived from an EMBL/GenBank/DDBJ whole genome shotgun (WGS) entry which is preliminary data.</text>
</comment>
<evidence type="ECO:0000313" key="3">
    <source>
        <dbReference type="Proteomes" id="UP001066276"/>
    </source>
</evidence>
<feature type="compositionally biased region" description="Basic and acidic residues" evidence="1">
    <location>
        <begin position="130"/>
        <end position="139"/>
    </location>
</feature>
<name>A0AAV7PSW8_PLEWA</name>
<reference evidence="2" key="1">
    <citation type="journal article" date="2022" name="bioRxiv">
        <title>Sequencing and chromosome-scale assembly of the giantPleurodeles waltlgenome.</title>
        <authorList>
            <person name="Brown T."/>
            <person name="Elewa A."/>
            <person name="Iarovenko S."/>
            <person name="Subramanian E."/>
            <person name="Araus A.J."/>
            <person name="Petzold A."/>
            <person name="Susuki M."/>
            <person name="Suzuki K.-i.T."/>
            <person name="Hayashi T."/>
            <person name="Toyoda A."/>
            <person name="Oliveira C."/>
            <person name="Osipova E."/>
            <person name="Leigh N.D."/>
            <person name="Simon A."/>
            <person name="Yun M.H."/>
        </authorList>
    </citation>
    <scope>NUCLEOTIDE SEQUENCE</scope>
    <source>
        <strain evidence="2">20211129_DDA</strain>
        <tissue evidence="2">Liver</tissue>
    </source>
</reference>